<sequence length="808" mass="90963">MIFMKKNKLILPAVGLFGVAVAGTAIACSKRDGSEEIVVAVDGVQKKFYEKAIELYNKTPSAKKFKIKMIEKDVFGAIDINTQGITDKRVADIFYMPADRVTDFTQRKNLVQIEDFLPGILDDIAKEIGASEKEKEAMRYFGTIKGRSKANPEKQVTKLMAIRHNTEGLILASTKEESEARSELQNTSYDTLIELVKAGKALFRFQDFWFGNGILAGAFEKIKSESTDAKIKNANLMEKIIYTKYGDARVSSGFQAGNEYHEAFKKATKVMSDLFFPIYEAAYVKTEAEFKETVWGKKGISQGDLKAILDKNVGDAQNRIFQLMKDKKIDYTVIGSWDSQNSEKSAGVRSFFNVVKTDENNEYLQGPGSWAYGINARNNGAKPERRTALREFLKAIFKAESYKEYFLSDSKIPFTNKFQTDLANDLRNENDNAAKEVNNFAKELKFKNYTELYNAAKKEINDISELAKQGPIGNDWSSDKDKTKPSDVVNETTKEDNVKSLKRPDVVSEAEFKKTTDKIKATLPLRNTIATILGLTDLDKLKGTSGTNKDQPWLVGQELLKPEAIKSDGELKDAIEGGTALHVRKVQKFIFGVNGDVQKEKEDLIEKLKNDVLEDQKNGNEVKVNQAYDEVFKKAKDFATKYSKNVVPSDDILKNVTKKHLDIFLNAAIVRASISSIFENTKFKNKDNTDSKYSFKEVDAKISEFEGKSTFNKLLKVFSSTKEIKDGGIGIFKTQATRPDNSNPQFGPVWGYFNDLTFGNNQKYEEFKEKGIKTEQAFADEIFKTLQKLFADVSSTLQRGNSATYVEF</sequence>
<dbReference type="PROSITE" id="PS51257">
    <property type="entry name" value="PROKAR_LIPOPROTEIN"/>
    <property type="match status" value="1"/>
</dbReference>
<dbReference type="eggNOG" id="ENOG5030MDM">
    <property type="taxonomic scope" value="Bacteria"/>
</dbReference>
<evidence type="ECO:0000313" key="5">
    <source>
        <dbReference type="Proteomes" id="UP000010466"/>
    </source>
</evidence>
<proteinExistence type="predicted"/>
<evidence type="ECO:0000256" key="3">
    <source>
        <dbReference type="SAM" id="SignalP"/>
    </source>
</evidence>
<feature type="chain" id="PRO_5003947343" evidence="3">
    <location>
        <begin position="28"/>
        <end position="808"/>
    </location>
</feature>
<dbReference type="PATRIC" id="fig|1246955.3.peg.65"/>
<feature type="region of interest" description="Disordered" evidence="2">
    <location>
        <begin position="471"/>
        <end position="496"/>
    </location>
</feature>
<dbReference type="Proteomes" id="UP000010466">
    <property type="component" value="Chromosome"/>
</dbReference>
<organism evidence="4 5">
    <name type="scientific">Mycoplasmopsis cynos (strain C142)</name>
    <name type="common">Mycoplasma cynos</name>
    <dbReference type="NCBI Taxonomy" id="1246955"/>
    <lineage>
        <taxon>Bacteria</taxon>
        <taxon>Bacillati</taxon>
        <taxon>Mycoplasmatota</taxon>
        <taxon>Mycoplasmoidales</taxon>
        <taxon>Metamycoplasmataceae</taxon>
        <taxon>Mycoplasmopsis</taxon>
    </lineage>
</organism>
<keyword evidence="5" id="KW-1185">Reference proteome</keyword>
<accession>L0RUZ7</accession>
<keyword evidence="1" id="KW-0175">Coiled coil</keyword>
<dbReference type="KEGG" id="mcy:MCYN_0070"/>
<dbReference type="STRING" id="1246955.MCYN_0070"/>
<name>L0RUZ7_MYCC1</name>
<dbReference type="HOGENOM" id="CLU_354452_0_0_14"/>
<feature type="signal peptide" evidence="3">
    <location>
        <begin position="1"/>
        <end position="27"/>
    </location>
</feature>
<protein>
    <submittedName>
        <fullName evidence="4">Lipoprotein</fullName>
    </submittedName>
</protein>
<keyword evidence="4" id="KW-0449">Lipoprotein</keyword>
<dbReference type="AlphaFoldDB" id="L0RUZ7"/>
<gene>
    <name evidence="4" type="primary">MCYN0070</name>
    <name evidence="4" type="ordered locus">MCYN_0070</name>
</gene>
<reference evidence="5" key="1">
    <citation type="journal article" date="2013" name="Genome Announc.">
        <title>Complete genome sequence of Mycoplasma cynos strain C142.</title>
        <authorList>
            <person name="Walker C.A."/>
            <person name="Mannering S.A."/>
            <person name="Shields S."/>
            <person name="Blake D.P."/>
            <person name="Brownlie J."/>
        </authorList>
    </citation>
    <scope>NUCLEOTIDE SEQUENCE [LARGE SCALE GENOMIC DNA]</scope>
    <source>
        <strain evidence="5">C142</strain>
    </source>
</reference>
<evidence type="ECO:0000256" key="1">
    <source>
        <dbReference type="SAM" id="Coils"/>
    </source>
</evidence>
<keyword evidence="3" id="KW-0732">Signal</keyword>
<evidence type="ECO:0000256" key="2">
    <source>
        <dbReference type="SAM" id="MobiDB-lite"/>
    </source>
</evidence>
<dbReference type="EMBL" id="HF559394">
    <property type="protein sequence ID" value="CCP23802.1"/>
    <property type="molecule type" value="Genomic_DNA"/>
</dbReference>
<evidence type="ECO:0000313" key="4">
    <source>
        <dbReference type="EMBL" id="CCP23802.1"/>
    </source>
</evidence>
<feature type="coiled-coil region" evidence="1">
    <location>
        <begin position="416"/>
        <end position="443"/>
    </location>
</feature>